<organism evidence="2 3">
    <name type="scientific">Crotalaria pallida</name>
    <name type="common">Smooth rattlebox</name>
    <name type="synonym">Crotalaria striata</name>
    <dbReference type="NCBI Taxonomy" id="3830"/>
    <lineage>
        <taxon>Eukaryota</taxon>
        <taxon>Viridiplantae</taxon>
        <taxon>Streptophyta</taxon>
        <taxon>Embryophyta</taxon>
        <taxon>Tracheophyta</taxon>
        <taxon>Spermatophyta</taxon>
        <taxon>Magnoliopsida</taxon>
        <taxon>eudicotyledons</taxon>
        <taxon>Gunneridae</taxon>
        <taxon>Pentapetalae</taxon>
        <taxon>rosids</taxon>
        <taxon>fabids</taxon>
        <taxon>Fabales</taxon>
        <taxon>Fabaceae</taxon>
        <taxon>Papilionoideae</taxon>
        <taxon>50 kb inversion clade</taxon>
        <taxon>genistoids sensu lato</taxon>
        <taxon>core genistoids</taxon>
        <taxon>Crotalarieae</taxon>
        <taxon>Crotalaria</taxon>
    </lineage>
</organism>
<feature type="compositionally biased region" description="Acidic residues" evidence="1">
    <location>
        <begin position="63"/>
        <end position="74"/>
    </location>
</feature>
<proteinExistence type="predicted"/>
<feature type="compositionally biased region" description="Acidic residues" evidence="1">
    <location>
        <begin position="29"/>
        <end position="38"/>
    </location>
</feature>
<name>A0AAN9P8U9_CROPI</name>
<accession>A0AAN9P8U9</accession>
<feature type="region of interest" description="Disordered" evidence="1">
    <location>
        <begin position="16"/>
        <end position="85"/>
    </location>
</feature>
<feature type="compositionally biased region" description="Polar residues" evidence="1">
    <location>
        <begin position="76"/>
        <end position="85"/>
    </location>
</feature>
<comment type="caution">
    <text evidence="2">The sequence shown here is derived from an EMBL/GenBank/DDBJ whole genome shotgun (WGS) entry which is preliminary data.</text>
</comment>
<feature type="compositionally biased region" description="Acidic residues" evidence="1">
    <location>
        <begin position="45"/>
        <end position="54"/>
    </location>
</feature>
<evidence type="ECO:0000256" key="1">
    <source>
        <dbReference type="SAM" id="MobiDB-lite"/>
    </source>
</evidence>
<protein>
    <submittedName>
        <fullName evidence="2">Uncharacterized protein</fullName>
    </submittedName>
</protein>
<dbReference type="Proteomes" id="UP001372338">
    <property type="component" value="Unassembled WGS sequence"/>
</dbReference>
<evidence type="ECO:0000313" key="3">
    <source>
        <dbReference type="Proteomes" id="UP001372338"/>
    </source>
</evidence>
<keyword evidence="3" id="KW-1185">Reference proteome</keyword>
<gene>
    <name evidence="2" type="ORF">RIF29_03600</name>
</gene>
<dbReference type="AlphaFoldDB" id="A0AAN9P8U9"/>
<dbReference type="EMBL" id="JAYWIO010000001">
    <property type="protein sequence ID" value="KAK7289730.1"/>
    <property type="molecule type" value="Genomic_DNA"/>
</dbReference>
<sequence>MSGKLALLKRSVAIESGDNLAFKSRPDLDPIEPLEEGLEALPQSDPDEVEEDPSEGSTPAEYSDADVWEYDPEEVPTSTSSDEDQ</sequence>
<evidence type="ECO:0000313" key="2">
    <source>
        <dbReference type="EMBL" id="KAK7289730.1"/>
    </source>
</evidence>
<reference evidence="2 3" key="1">
    <citation type="submission" date="2024-01" db="EMBL/GenBank/DDBJ databases">
        <title>The genomes of 5 underutilized Papilionoideae crops provide insights into root nodulation and disease resistanc.</title>
        <authorList>
            <person name="Yuan L."/>
        </authorList>
    </citation>
    <scope>NUCLEOTIDE SEQUENCE [LARGE SCALE GENOMIC DNA]</scope>
    <source>
        <strain evidence="2">ZHUSHIDOU_FW_LH</strain>
        <tissue evidence="2">Leaf</tissue>
    </source>
</reference>